<accession>A0ABQ8IFL8</accession>
<sequence>MSTAAPEPTLVKQLKEHLQEQQEPFNLSTYLSERRCTLKKLSSDDGITYCTVNLTKNQEPCRNKQRNSHNRRTLKSLLYKLIAPDNDKEELSICHKDVKDQLISETVDMMQQIAETNWFSTVSNGSEFSASPGSSVPQNSPSSEHGKDSFFARNLQSLNITHFEELKHATDTHQQWGNMEDKKQPSPMIVSEDVTPCIGLNSTLSKPILSGFLWKSLIKTEKQLEINFPEAKEINGHYSPSQRNKRVLKQSRQLLFNHILKAVGNNVTGKERRMHFREVLGIEELGRIISEQLYSLGKQPGNVKIPTHLTNSEFSSTPEEWNYVKQPNQEICIEIGDYIMDEFICELTDLQ</sequence>
<evidence type="ECO:0000256" key="1">
    <source>
        <dbReference type="SAM" id="MobiDB-lite"/>
    </source>
</evidence>
<evidence type="ECO:0000313" key="3">
    <source>
        <dbReference type="Proteomes" id="UP000827721"/>
    </source>
</evidence>
<evidence type="ECO:0008006" key="4">
    <source>
        <dbReference type="Google" id="ProtNLM"/>
    </source>
</evidence>
<dbReference type="PANTHER" id="PTHR37613:SF3">
    <property type="entry name" value="DUF4378 DOMAIN-CONTAINING PROTEIN"/>
    <property type="match status" value="1"/>
</dbReference>
<keyword evidence="3" id="KW-1185">Reference proteome</keyword>
<protein>
    <recommendedName>
        <fullName evidence="4">DUF4378 domain-containing protein</fullName>
    </recommendedName>
</protein>
<evidence type="ECO:0000313" key="2">
    <source>
        <dbReference type="EMBL" id="KAH7575430.1"/>
    </source>
</evidence>
<dbReference type="Proteomes" id="UP000827721">
    <property type="component" value="Unassembled WGS sequence"/>
</dbReference>
<comment type="caution">
    <text evidence="2">The sequence shown here is derived from an EMBL/GenBank/DDBJ whole genome shotgun (WGS) entry which is preliminary data.</text>
</comment>
<organism evidence="2 3">
    <name type="scientific">Xanthoceras sorbifolium</name>
    <dbReference type="NCBI Taxonomy" id="99658"/>
    <lineage>
        <taxon>Eukaryota</taxon>
        <taxon>Viridiplantae</taxon>
        <taxon>Streptophyta</taxon>
        <taxon>Embryophyta</taxon>
        <taxon>Tracheophyta</taxon>
        <taxon>Spermatophyta</taxon>
        <taxon>Magnoliopsida</taxon>
        <taxon>eudicotyledons</taxon>
        <taxon>Gunneridae</taxon>
        <taxon>Pentapetalae</taxon>
        <taxon>rosids</taxon>
        <taxon>malvids</taxon>
        <taxon>Sapindales</taxon>
        <taxon>Sapindaceae</taxon>
        <taxon>Xanthoceroideae</taxon>
        <taxon>Xanthoceras</taxon>
    </lineage>
</organism>
<feature type="compositionally biased region" description="Polar residues" evidence="1">
    <location>
        <begin position="129"/>
        <end position="143"/>
    </location>
</feature>
<reference evidence="2 3" key="1">
    <citation type="submission" date="2021-02" db="EMBL/GenBank/DDBJ databases">
        <title>Plant Genome Project.</title>
        <authorList>
            <person name="Zhang R.-G."/>
        </authorList>
    </citation>
    <scope>NUCLEOTIDE SEQUENCE [LARGE SCALE GENOMIC DNA]</scope>
    <source>
        <tissue evidence="2">Leaves</tissue>
    </source>
</reference>
<gene>
    <name evidence="2" type="ORF">JRO89_XS02G0109800</name>
</gene>
<proteinExistence type="predicted"/>
<feature type="region of interest" description="Disordered" evidence="1">
    <location>
        <begin position="129"/>
        <end position="148"/>
    </location>
</feature>
<name>A0ABQ8IFL8_9ROSI</name>
<dbReference type="EMBL" id="JAFEMO010000002">
    <property type="protein sequence ID" value="KAH7575430.1"/>
    <property type="molecule type" value="Genomic_DNA"/>
</dbReference>
<dbReference type="PANTHER" id="PTHR37613">
    <property type="entry name" value="DUF4378 DOMAIN PROTEIN"/>
    <property type="match status" value="1"/>
</dbReference>